<protein>
    <recommendedName>
        <fullName evidence="5">Nucleoside 2-deoxyribosyltransferase</fullName>
    </recommendedName>
</protein>
<dbReference type="RefSeq" id="WP_046850827.1">
    <property type="nucleotide sequence ID" value="NZ_CP011451.1"/>
</dbReference>
<organism evidence="1 3">
    <name type="scientific">Nitrosomonas communis</name>
    <dbReference type="NCBI Taxonomy" id="44574"/>
    <lineage>
        <taxon>Bacteria</taxon>
        <taxon>Pseudomonadati</taxon>
        <taxon>Pseudomonadota</taxon>
        <taxon>Betaproteobacteria</taxon>
        <taxon>Nitrosomonadales</taxon>
        <taxon>Nitrosomonadaceae</taxon>
        <taxon>Nitrosomonas</taxon>
    </lineage>
</organism>
<reference evidence="3" key="1">
    <citation type="submission" date="2015-05" db="EMBL/GenBank/DDBJ databases">
        <title>Draft genome of Nitrosomonas communis strain Nm2.</title>
        <authorList>
            <person name="Kozlowski J.A."/>
            <person name="Kits K.D."/>
            <person name="Stein L.Y."/>
        </authorList>
    </citation>
    <scope>NUCLEOTIDE SEQUENCE [LARGE SCALE GENOMIC DNA]</scope>
    <source>
        <strain evidence="3">Nm2</strain>
    </source>
</reference>
<dbReference type="SUPFAM" id="SSF52309">
    <property type="entry name" value="N-(deoxy)ribosyltransferase-like"/>
    <property type="match status" value="1"/>
</dbReference>
<dbReference type="KEGG" id="nco:AAW31_14870"/>
<accession>A0A0F7KIZ3</accession>
<keyword evidence="3" id="KW-1185">Reference proteome</keyword>
<dbReference type="Gene3D" id="3.40.50.450">
    <property type="match status" value="1"/>
</dbReference>
<evidence type="ECO:0000313" key="3">
    <source>
        <dbReference type="Proteomes" id="UP000034156"/>
    </source>
</evidence>
<dbReference type="PATRIC" id="fig|44574.3.peg.3597"/>
<dbReference type="Proteomes" id="UP000034156">
    <property type="component" value="Chromosome"/>
</dbReference>
<name>A0A0F7KIZ3_9PROT</name>
<reference evidence="2 4" key="3">
    <citation type="submission" date="2019-07" db="EMBL/GenBank/DDBJ databases">
        <title>Active sludge and wastewater microbial communities from Klosterneuburg, Austria.</title>
        <authorList>
            <person name="Wagner M."/>
        </authorList>
    </citation>
    <scope>NUCLEOTIDE SEQUENCE [LARGE SCALE GENOMIC DNA]</scope>
    <source>
        <strain evidence="2 4">Nm2</strain>
    </source>
</reference>
<sequence>MATCFVIQPFDAGKFDKRFEQVFKPAIEAAGLEAYRVDKDPRVDIPIDAIEEGIRSAAVCLADITTDNPNVWYELGYAFASGRPVVMVCSEERTGKKYPFDIQHRTVISYLVKAPGDFDKLRDTLTERIKALIERGAALEKIAESEPVATLEGLSQPELLLLALVAGDASLLRSSTSLYSVRRSAEQSGLTNVGFSLGVRRLVSKRFVDLGEDTDYNGEPYDIMIITEVGWSWIESNENLFVIHRPKKHATAPDVKGFEDDIPF</sequence>
<proteinExistence type="predicted"/>
<dbReference type="Proteomes" id="UP000324176">
    <property type="component" value="Unassembled WGS sequence"/>
</dbReference>
<gene>
    <name evidence="1" type="ORF">AAW31_14870</name>
    <name evidence="2" type="ORF">BCL69_10199</name>
</gene>
<evidence type="ECO:0000313" key="2">
    <source>
        <dbReference type="EMBL" id="TYP88754.1"/>
    </source>
</evidence>
<dbReference type="EMBL" id="CP011451">
    <property type="protein sequence ID" value="AKH38792.1"/>
    <property type="molecule type" value="Genomic_DNA"/>
</dbReference>
<dbReference type="EMBL" id="VNHT01000019">
    <property type="protein sequence ID" value="TYP88754.1"/>
    <property type="molecule type" value="Genomic_DNA"/>
</dbReference>
<dbReference type="AlphaFoldDB" id="A0A0F7KIZ3"/>
<evidence type="ECO:0000313" key="1">
    <source>
        <dbReference type="EMBL" id="AKH38792.1"/>
    </source>
</evidence>
<evidence type="ECO:0008006" key="5">
    <source>
        <dbReference type="Google" id="ProtNLM"/>
    </source>
</evidence>
<evidence type="ECO:0000313" key="4">
    <source>
        <dbReference type="Proteomes" id="UP000324176"/>
    </source>
</evidence>
<reference evidence="1 3" key="2">
    <citation type="journal article" date="2016" name="Genome Announc.">
        <title>Genome Sequence of Nitrosomonas communis Strain Nm2, a Mesophilic Ammonia-Oxidizing Bacterium Isolated from Mediterranean Soil.</title>
        <authorList>
            <person name="Kozlowski J.A."/>
            <person name="Kits K.D."/>
            <person name="Stein L.Y."/>
        </authorList>
    </citation>
    <scope>NUCLEOTIDE SEQUENCE [LARGE SCALE GENOMIC DNA]</scope>
    <source>
        <strain evidence="1 3">Nm2</strain>
    </source>
</reference>
<dbReference type="OrthoDB" id="5180013at2"/>